<feature type="domain" description="Hemerythrin-like" evidence="1">
    <location>
        <begin position="22"/>
        <end position="143"/>
    </location>
</feature>
<dbReference type="RefSeq" id="WP_346186147.1">
    <property type="nucleotide sequence ID" value="NZ_BAABCE010000025.1"/>
</dbReference>
<evidence type="ECO:0000259" key="1">
    <source>
        <dbReference type="Pfam" id="PF01814"/>
    </source>
</evidence>
<evidence type="ECO:0000313" key="2">
    <source>
        <dbReference type="EMBL" id="GAA3589083.1"/>
    </source>
</evidence>
<name>A0ABP6YR04_9ACTN</name>
<gene>
    <name evidence="2" type="ORF">GCM10022295_83340</name>
</gene>
<evidence type="ECO:0000313" key="3">
    <source>
        <dbReference type="Proteomes" id="UP001500707"/>
    </source>
</evidence>
<dbReference type="Proteomes" id="UP001500707">
    <property type="component" value="Unassembled WGS sequence"/>
</dbReference>
<reference evidence="3" key="1">
    <citation type="journal article" date="2019" name="Int. J. Syst. Evol. Microbiol.">
        <title>The Global Catalogue of Microorganisms (GCM) 10K type strain sequencing project: providing services to taxonomists for standard genome sequencing and annotation.</title>
        <authorList>
            <consortium name="The Broad Institute Genomics Platform"/>
            <consortium name="The Broad Institute Genome Sequencing Center for Infectious Disease"/>
            <person name="Wu L."/>
            <person name="Ma J."/>
        </authorList>
    </citation>
    <scope>NUCLEOTIDE SEQUENCE [LARGE SCALE GENOMIC DNA]</scope>
    <source>
        <strain evidence="3">JCM 17656</strain>
    </source>
</reference>
<protein>
    <recommendedName>
        <fullName evidence="1">Hemerythrin-like domain-containing protein</fullName>
    </recommendedName>
</protein>
<keyword evidence="3" id="KW-1185">Reference proteome</keyword>
<dbReference type="Gene3D" id="1.20.120.520">
    <property type="entry name" value="nmb1532 protein domain like"/>
    <property type="match status" value="1"/>
</dbReference>
<comment type="caution">
    <text evidence="2">The sequence shown here is derived from an EMBL/GenBank/DDBJ whole genome shotgun (WGS) entry which is preliminary data.</text>
</comment>
<dbReference type="Pfam" id="PF01814">
    <property type="entry name" value="Hemerythrin"/>
    <property type="match status" value="1"/>
</dbReference>
<dbReference type="EMBL" id="BAABCE010000025">
    <property type="protein sequence ID" value="GAA3589083.1"/>
    <property type="molecule type" value="Genomic_DNA"/>
</dbReference>
<dbReference type="InterPro" id="IPR012312">
    <property type="entry name" value="Hemerythrin-like"/>
</dbReference>
<sequence length="238" mass="25066">MSVGETVVSVQGSESAAVVETRLLHKMHRAATSLLAEAAQKPAAPSAALEELRDFVVAALRHHHESEDDVLWPQLTAADPAAATGLAELEGEHDALDASLDALAAASVRDDAGRAPLISAAVAVRDLVHTHLEHEEPLLLPALEAHMADDAWAQFSRAVIASAPPVGAHLNIGFFEQVGSPAELAVVTANLPPAALDLVPAMREQAEATLRSLKATELDLKASEQHLKATEQERTVTT</sequence>
<accession>A0ABP6YR04</accession>
<proteinExistence type="predicted"/>
<organism evidence="2 3">
    <name type="scientific">Streptomyces osmaniensis</name>
    <dbReference type="NCBI Taxonomy" id="593134"/>
    <lineage>
        <taxon>Bacteria</taxon>
        <taxon>Bacillati</taxon>
        <taxon>Actinomycetota</taxon>
        <taxon>Actinomycetes</taxon>
        <taxon>Kitasatosporales</taxon>
        <taxon>Streptomycetaceae</taxon>
        <taxon>Streptomyces</taxon>
    </lineage>
</organism>